<organism evidence="7 8">
    <name type="scientific">Burkholderia lata (strain ATCC 17760 / DSM 23089 / LMG 22485 / NCIMB 9086 / R18194 / 383)</name>
    <dbReference type="NCBI Taxonomy" id="482957"/>
    <lineage>
        <taxon>Bacteria</taxon>
        <taxon>Pseudomonadati</taxon>
        <taxon>Pseudomonadota</taxon>
        <taxon>Betaproteobacteria</taxon>
        <taxon>Burkholderiales</taxon>
        <taxon>Burkholderiaceae</taxon>
        <taxon>Burkholderia</taxon>
        <taxon>Burkholderia cepacia complex</taxon>
    </lineage>
</organism>
<feature type="domain" description="Creatinase N-terminal" evidence="5">
    <location>
        <begin position="7"/>
        <end position="136"/>
    </location>
</feature>
<dbReference type="Proteomes" id="UP000494218">
    <property type="component" value="Unassembled WGS sequence"/>
</dbReference>
<dbReference type="GO" id="GO:0070006">
    <property type="term" value="F:metalloaminopeptidase activity"/>
    <property type="evidence" value="ECO:0007669"/>
    <property type="project" value="InterPro"/>
</dbReference>
<evidence type="ECO:0000256" key="1">
    <source>
        <dbReference type="ARBA" id="ARBA00008766"/>
    </source>
</evidence>
<evidence type="ECO:0000313" key="8">
    <source>
        <dbReference type="Proteomes" id="UP000494218"/>
    </source>
</evidence>
<dbReference type="GO" id="GO:0046872">
    <property type="term" value="F:metal ion binding"/>
    <property type="evidence" value="ECO:0007669"/>
    <property type="project" value="UniProtKB-KW"/>
</dbReference>
<comment type="similarity">
    <text evidence="1">Belongs to the peptidase M24B family.</text>
</comment>
<dbReference type="GO" id="GO:0005737">
    <property type="term" value="C:cytoplasm"/>
    <property type="evidence" value="ECO:0007669"/>
    <property type="project" value="UniProtKB-ARBA"/>
</dbReference>
<dbReference type="FunFam" id="3.90.230.10:FF:000009">
    <property type="entry name" value="xaa-Pro aminopeptidase 2"/>
    <property type="match status" value="1"/>
</dbReference>
<dbReference type="SUPFAM" id="SSF55920">
    <property type="entry name" value="Creatinase/aminopeptidase"/>
    <property type="match status" value="1"/>
</dbReference>
<evidence type="ECO:0000259" key="4">
    <source>
        <dbReference type="Pfam" id="PF00557"/>
    </source>
</evidence>
<dbReference type="InterPro" id="IPR050422">
    <property type="entry name" value="X-Pro_aminopeptidase_P"/>
</dbReference>
<dbReference type="Pfam" id="PF16188">
    <property type="entry name" value="Peptidase_M24_C"/>
    <property type="match status" value="1"/>
</dbReference>
<evidence type="ECO:0000256" key="2">
    <source>
        <dbReference type="ARBA" id="ARBA00022723"/>
    </source>
</evidence>
<proteinExistence type="inferred from homology"/>
<dbReference type="PANTHER" id="PTHR43763">
    <property type="entry name" value="XAA-PRO AMINOPEPTIDASE 1"/>
    <property type="match status" value="1"/>
</dbReference>
<dbReference type="SUPFAM" id="SSF53092">
    <property type="entry name" value="Creatinase/prolidase N-terminal domain"/>
    <property type="match status" value="1"/>
</dbReference>
<accession>A0A6P2SMH1</accession>
<name>A0A6P2SMH1_BURL3</name>
<dbReference type="Pfam" id="PF01321">
    <property type="entry name" value="Creatinase_N"/>
    <property type="match status" value="1"/>
</dbReference>
<dbReference type="AlphaFoldDB" id="A0A6P2SMH1"/>
<dbReference type="InterPro" id="IPR000587">
    <property type="entry name" value="Creatinase_N"/>
</dbReference>
<dbReference type="Pfam" id="PF00557">
    <property type="entry name" value="Peptidase_M24"/>
    <property type="match status" value="1"/>
</dbReference>
<dbReference type="InterPro" id="IPR000994">
    <property type="entry name" value="Pept_M24"/>
</dbReference>
<keyword evidence="2" id="KW-0479">Metal-binding</keyword>
<sequence>MSPSHERLITLRAELARLGLDGFILATGDEHITEFPAPYSERLAWLTGFAGSTASIAVLADKAAIFVDYRYTESVRTQVDGADWSYEDVLRTGAGAWLAEHAAGARIGYDPKLYTRGALGAIEQKLAGRAELVPLPSNPIDRLWIDQPARPDSQAFVQTIGMAGKSSADKRRDVVQWLTSIGADACVIVALDSIAWLFNIRASDVDVVPLCYSFAICHRDGSADLFVDPHKIDESVRQHLGESVRLLPYDRFYETLETLPGKVVSLDPNLTPVAIYAGLEKGGATLRADRDPTVLPKAIKNPVEIEGMKAAHIRDGAALTRFLHWFSIEAPKGQLTELSAAARLNQFRRETERFHSLSFEPISCVDGNASMPHYRATPESDAPIGPNSIYLVDSGGQYPDGTTDVARTVAVGETSAEFKDRFTRVLKGYIALQTTTFPLGTLGSRLDAIARAPLWVGGFECAHGIGHGVGHFLNVHEGPGYFLAYARPDEAPIEAGMILSNEPGYYRAGIYGIRTENLMVTVERPIAGGDRTMLGFEAITMAPIARNLIEVTMLTDAEVDWLDSYHGRVRDLLSPLLTPDERSWLERQTAPIRAGEFSGTTTLASTVQ</sequence>
<dbReference type="InterPro" id="IPR036005">
    <property type="entry name" value="Creatinase/aminopeptidase-like"/>
</dbReference>
<dbReference type="Gene3D" id="3.90.230.10">
    <property type="entry name" value="Creatinase/methionine aminopeptidase superfamily"/>
    <property type="match status" value="1"/>
</dbReference>
<evidence type="ECO:0000259" key="5">
    <source>
        <dbReference type="Pfam" id="PF01321"/>
    </source>
</evidence>
<dbReference type="InterPro" id="IPR033740">
    <property type="entry name" value="Pept_M24B"/>
</dbReference>
<protein>
    <submittedName>
        <fullName evidence="7">Peptidase M24</fullName>
    </submittedName>
</protein>
<reference evidence="7 8" key="1">
    <citation type="submission" date="2019-09" db="EMBL/GenBank/DDBJ databases">
        <authorList>
            <person name="Depoorter E."/>
        </authorList>
    </citation>
    <scope>NUCLEOTIDE SEQUENCE [LARGE SCALE GENOMIC DNA]</scope>
    <source>
        <strain evidence="7">LMG 23254</strain>
    </source>
</reference>
<dbReference type="PANTHER" id="PTHR43763:SF6">
    <property type="entry name" value="XAA-PRO AMINOPEPTIDASE 1"/>
    <property type="match status" value="1"/>
</dbReference>
<feature type="domain" description="Peptidase M24" evidence="4">
    <location>
        <begin position="306"/>
        <end position="521"/>
    </location>
</feature>
<feature type="domain" description="Peptidase M24 C-terminal" evidence="6">
    <location>
        <begin position="533"/>
        <end position="592"/>
    </location>
</feature>
<dbReference type="RefSeq" id="WP_175035752.1">
    <property type="nucleotide sequence ID" value="NZ_CABVPW010000072.1"/>
</dbReference>
<dbReference type="Pfam" id="PF16189">
    <property type="entry name" value="Creatinase_N_2"/>
    <property type="match status" value="1"/>
</dbReference>
<dbReference type="CDD" id="cd01085">
    <property type="entry name" value="APP"/>
    <property type="match status" value="1"/>
</dbReference>
<evidence type="ECO:0000256" key="3">
    <source>
        <dbReference type="ARBA" id="ARBA00022801"/>
    </source>
</evidence>
<gene>
    <name evidence="7" type="ORF">BLA23254_07845</name>
</gene>
<dbReference type="EMBL" id="CABVPW010000072">
    <property type="protein sequence ID" value="VWC51137.1"/>
    <property type="molecule type" value="Genomic_DNA"/>
</dbReference>
<dbReference type="InterPro" id="IPR032416">
    <property type="entry name" value="Peptidase_M24_C"/>
</dbReference>
<keyword evidence="3" id="KW-0378">Hydrolase</keyword>
<evidence type="ECO:0000313" key="7">
    <source>
        <dbReference type="EMBL" id="VWC51137.1"/>
    </source>
</evidence>
<dbReference type="InterPro" id="IPR029149">
    <property type="entry name" value="Creatin/AminoP/Spt16_N"/>
</dbReference>
<dbReference type="Gene3D" id="3.40.350.10">
    <property type="entry name" value="Creatinase/prolidase N-terminal domain"/>
    <property type="match status" value="2"/>
</dbReference>
<evidence type="ECO:0000259" key="6">
    <source>
        <dbReference type="Pfam" id="PF16188"/>
    </source>
</evidence>